<proteinExistence type="predicted"/>
<dbReference type="InterPro" id="IPR006342">
    <property type="entry name" value="FkbM_mtfrase"/>
</dbReference>
<dbReference type="PANTHER" id="PTHR34203">
    <property type="entry name" value="METHYLTRANSFERASE, FKBM FAMILY PROTEIN"/>
    <property type="match status" value="1"/>
</dbReference>
<dbReference type="AlphaFoldDB" id="A0A3S7UWD2"/>
<dbReference type="InterPro" id="IPR029063">
    <property type="entry name" value="SAM-dependent_MTases_sf"/>
</dbReference>
<sequence length="235" mass="26153">MAAQGCAIVEFDDKVTVFRVTNALDYIQRPLCAGRFYEAHQLIVHANFIYRNCVVLDVGANIGNHTLFYAMHTGARLIYPFEPNPVARAVFEENLGSNDVGARVDSRYLRNAVGAERSVVFIGGIPDNNLGATQVVSRPSEAGSAGAEPVDCVRLDDLEFDGRVGFMKIDVEGMEMDVLDGARELIERDRPTIAMEVDRANEHAFWSWVAGVNYHVVHAFFDYHVNKNYIVIPKS</sequence>
<dbReference type="InterPro" id="IPR052514">
    <property type="entry name" value="SAM-dependent_MTase"/>
</dbReference>
<dbReference type="NCBIfam" id="TIGR01444">
    <property type="entry name" value="fkbM_fam"/>
    <property type="match status" value="1"/>
</dbReference>
<protein>
    <recommendedName>
        <fullName evidence="1">Methyltransferase FkbM domain-containing protein</fullName>
    </recommendedName>
</protein>
<evidence type="ECO:0000313" key="4">
    <source>
        <dbReference type="Proteomes" id="UP000295781"/>
    </source>
</evidence>
<accession>A0A3S7UWD2</accession>
<reference evidence="3" key="2">
    <citation type="journal article" date="2018" name="J. Ind. Microbiol. Biotechnol.">
        <title>Genome mining reveals uncommon alkylpyrones as type III PKS products from myxobacteria.</title>
        <authorList>
            <person name="Hug J.J."/>
            <person name="Panter F."/>
            <person name="Krug D."/>
            <person name="Muller R."/>
        </authorList>
    </citation>
    <scope>NUCLEOTIDE SEQUENCE</scope>
    <source>
        <strain evidence="3">So ceGT47</strain>
    </source>
</reference>
<evidence type="ECO:0000313" key="3">
    <source>
        <dbReference type="EMBL" id="AYM53065.1"/>
    </source>
</evidence>
<organism evidence="3">
    <name type="scientific">Sorangium cellulosum</name>
    <name type="common">Polyangium cellulosum</name>
    <dbReference type="NCBI Taxonomy" id="56"/>
    <lineage>
        <taxon>Bacteria</taxon>
        <taxon>Pseudomonadati</taxon>
        <taxon>Myxococcota</taxon>
        <taxon>Polyangia</taxon>
        <taxon>Polyangiales</taxon>
        <taxon>Polyangiaceae</taxon>
        <taxon>Sorangium</taxon>
    </lineage>
</organism>
<dbReference type="Pfam" id="PF05050">
    <property type="entry name" value="Methyltransf_21"/>
    <property type="match status" value="1"/>
</dbReference>
<evidence type="ECO:0000259" key="1">
    <source>
        <dbReference type="Pfam" id="PF05050"/>
    </source>
</evidence>
<dbReference type="SUPFAM" id="SSF53335">
    <property type="entry name" value="S-adenosyl-L-methionine-dependent methyltransferases"/>
    <property type="match status" value="1"/>
</dbReference>
<evidence type="ECO:0000313" key="2">
    <source>
        <dbReference type="EMBL" id="AUX21452.1"/>
    </source>
</evidence>
<dbReference type="Gene3D" id="3.40.50.150">
    <property type="entry name" value="Vaccinia Virus protein VP39"/>
    <property type="match status" value="1"/>
</dbReference>
<feature type="domain" description="Methyltransferase FkbM" evidence="1">
    <location>
        <begin position="57"/>
        <end position="201"/>
    </location>
</feature>
<gene>
    <name evidence="2" type="ORF">SOCEGT47_019360</name>
</gene>
<reference evidence="2 4" key="1">
    <citation type="submission" date="2015-09" db="EMBL/GenBank/DDBJ databases">
        <title>Sorangium comparison.</title>
        <authorList>
            <person name="Zaburannyi N."/>
            <person name="Bunk B."/>
            <person name="Overmann J."/>
            <person name="Mueller R."/>
        </authorList>
    </citation>
    <scope>NUCLEOTIDE SEQUENCE [LARGE SCALE GENOMIC DNA]</scope>
    <source>
        <strain evidence="2 4">So ceGT47</strain>
    </source>
</reference>
<dbReference type="OrthoDB" id="9784101at2"/>
<dbReference type="Proteomes" id="UP000295781">
    <property type="component" value="Chromosome"/>
</dbReference>
<dbReference type="EMBL" id="CP012670">
    <property type="protein sequence ID" value="AUX21452.1"/>
    <property type="molecule type" value="Genomic_DNA"/>
</dbReference>
<dbReference type="PANTHER" id="PTHR34203:SF15">
    <property type="entry name" value="SLL1173 PROTEIN"/>
    <property type="match status" value="1"/>
</dbReference>
<dbReference type="EMBL" id="MH908892">
    <property type="protein sequence ID" value="AYM53065.1"/>
    <property type="molecule type" value="Genomic_DNA"/>
</dbReference>
<name>A0A3S7UWD2_SORCE</name>
<dbReference type="RefSeq" id="WP_129346769.1">
    <property type="nucleotide sequence ID" value="NZ_CP012670.1"/>
</dbReference>